<reference evidence="1 2" key="2">
    <citation type="submission" date="2018-08" db="EMBL/GenBank/DDBJ databases">
        <authorList>
            <person name="Laetsch R D."/>
            <person name="Stevens L."/>
            <person name="Kumar S."/>
            <person name="Blaxter L. M."/>
        </authorList>
    </citation>
    <scope>NUCLEOTIDE SEQUENCE [LARGE SCALE GENOMIC DNA]</scope>
</reference>
<dbReference type="AlphaFoldDB" id="A0A182EYE9"/>
<reference evidence="3" key="1">
    <citation type="submission" date="2016-06" db="UniProtKB">
        <authorList>
            <consortium name="WormBaseParasite"/>
        </authorList>
    </citation>
    <scope>IDENTIFICATION</scope>
</reference>
<gene>
    <name evidence="1" type="ORF">NOO_LOCUS13205</name>
</gene>
<keyword evidence="2" id="KW-1185">Reference proteome</keyword>
<dbReference type="EMBL" id="UYRW01014035">
    <property type="protein sequence ID" value="VDN00638.1"/>
    <property type="molecule type" value="Genomic_DNA"/>
</dbReference>
<name>A0A182EYE9_ONCOC</name>
<protein>
    <submittedName>
        <fullName evidence="3">Transcriptional regulator</fullName>
    </submittedName>
</protein>
<proteinExistence type="predicted"/>
<organism evidence="3">
    <name type="scientific">Onchocerca ochengi</name>
    <name type="common">Filarial nematode worm</name>
    <dbReference type="NCBI Taxonomy" id="42157"/>
    <lineage>
        <taxon>Eukaryota</taxon>
        <taxon>Metazoa</taxon>
        <taxon>Ecdysozoa</taxon>
        <taxon>Nematoda</taxon>
        <taxon>Chromadorea</taxon>
        <taxon>Rhabditida</taxon>
        <taxon>Spirurina</taxon>
        <taxon>Spiruromorpha</taxon>
        <taxon>Filarioidea</taxon>
        <taxon>Onchocercidae</taxon>
        <taxon>Onchocerca</taxon>
    </lineage>
</organism>
<dbReference type="WBParaSite" id="nOo.2.0.1.t13205-RA">
    <property type="protein sequence ID" value="nOo.2.0.1.t13205-RA"/>
    <property type="gene ID" value="nOo.2.0.1.g13205"/>
</dbReference>
<evidence type="ECO:0000313" key="3">
    <source>
        <dbReference type="WBParaSite" id="nOo.2.0.1.t13205-RA"/>
    </source>
</evidence>
<sequence>MSTSISKTAEPAKARIGKLISEVGELNLSQSEPHLSKEELRHEYEVRRRIIKEKIVRHGLYMNTLEETNRT</sequence>
<dbReference type="Proteomes" id="UP000271087">
    <property type="component" value="Unassembled WGS sequence"/>
</dbReference>
<evidence type="ECO:0000313" key="1">
    <source>
        <dbReference type="EMBL" id="VDN00638.1"/>
    </source>
</evidence>
<evidence type="ECO:0000313" key="2">
    <source>
        <dbReference type="Proteomes" id="UP000271087"/>
    </source>
</evidence>
<accession>A0A182EYE9</accession>